<evidence type="ECO:0000256" key="2">
    <source>
        <dbReference type="SAM" id="SignalP"/>
    </source>
</evidence>
<proteinExistence type="inferred from homology"/>
<dbReference type="InterPro" id="IPR001563">
    <property type="entry name" value="Peptidase_S10"/>
</dbReference>
<dbReference type="Proteomes" id="UP000887563">
    <property type="component" value="Unplaced"/>
</dbReference>
<dbReference type="SUPFAM" id="SSF53474">
    <property type="entry name" value="alpha/beta-Hydrolases"/>
    <property type="match status" value="1"/>
</dbReference>
<protein>
    <submittedName>
        <fullName evidence="4">Uncharacterized protein</fullName>
    </submittedName>
</protein>
<dbReference type="AlphaFoldDB" id="A0A914NX23"/>
<dbReference type="WBParaSite" id="Minc3s08670g42482">
    <property type="protein sequence ID" value="Minc3s08670g42482"/>
    <property type="gene ID" value="Minc3s08670g42482"/>
</dbReference>
<dbReference type="Pfam" id="PF00450">
    <property type="entry name" value="Peptidase_S10"/>
    <property type="match status" value="1"/>
</dbReference>
<dbReference type="GO" id="GO:0006508">
    <property type="term" value="P:proteolysis"/>
    <property type="evidence" value="ECO:0007669"/>
    <property type="project" value="InterPro"/>
</dbReference>
<evidence type="ECO:0000256" key="1">
    <source>
        <dbReference type="ARBA" id="ARBA00009431"/>
    </source>
</evidence>
<comment type="similarity">
    <text evidence="1">Belongs to the peptidase S10 family.</text>
</comment>
<dbReference type="Gene3D" id="3.40.50.1820">
    <property type="entry name" value="alpha/beta hydrolase"/>
    <property type="match status" value="1"/>
</dbReference>
<evidence type="ECO:0000313" key="4">
    <source>
        <dbReference type="WBParaSite" id="Minc3s08670g42482"/>
    </source>
</evidence>
<evidence type="ECO:0000313" key="3">
    <source>
        <dbReference type="Proteomes" id="UP000887563"/>
    </source>
</evidence>
<dbReference type="PANTHER" id="PTHR11802:SF201">
    <property type="entry name" value="CARBOXYPEPTIDASE"/>
    <property type="match status" value="1"/>
</dbReference>
<accession>A0A914NX23</accession>
<feature type="signal peptide" evidence="2">
    <location>
        <begin position="1"/>
        <end position="21"/>
    </location>
</feature>
<organism evidence="3 4">
    <name type="scientific">Meloidogyne incognita</name>
    <name type="common">Southern root-knot nematode worm</name>
    <name type="synonym">Oxyuris incognita</name>
    <dbReference type="NCBI Taxonomy" id="6306"/>
    <lineage>
        <taxon>Eukaryota</taxon>
        <taxon>Metazoa</taxon>
        <taxon>Ecdysozoa</taxon>
        <taxon>Nematoda</taxon>
        <taxon>Chromadorea</taxon>
        <taxon>Rhabditida</taxon>
        <taxon>Tylenchina</taxon>
        <taxon>Tylenchomorpha</taxon>
        <taxon>Tylenchoidea</taxon>
        <taxon>Meloidogynidae</taxon>
        <taxon>Meloidogyninae</taxon>
        <taxon>Meloidogyne</taxon>
        <taxon>Meloidogyne incognita group</taxon>
    </lineage>
</organism>
<reference evidence="4" key="1">
    <citation type="submission" date="2022-11" db="UniProtKB">
        <authorList>
            <consortium name="WormBaseParasite"/>
        </authorList>
    </citation>
    <scope>IDENTIFICATION</scope>
</reference>
<feature type="chain" id="PRO_5037203737" evidence="2">
    <location>
        <begin position="22"/>
        <end position="163"/>
    </location>
</feature>
<dbReference type="InterPro" id="IPR029058">
    <property type="entry name" value="AB_hydrolase_fold"/>
</dbReference>
<keyword evidence="2" id="KW-0732">Signal</keyword>
<name>A0A914NX23_MELIC</name>
<keyword evidence="3" id="KW-1185">Reference proteome</keyword>
<sequence length="163" mass="18574">MFKEWIFNFYFLFTFFDLTKSFVCPQLNSTQTTKNNLDEITDKLPGLNFKLNFKHYSGYLQVSDTRFLHYVLVTSKSNPDKAPVVFWFNGGPGASSLLGLFFESGPYLVNNDGTKLVENVHSWNKYAHKVFLETPAGVVNHTTLFHFLPHIPKGLGGCPPLFL</sequence>
<dbReference type="GO" id="GO:0004185">
    <property type="term" value="F:serine-type carboxypeptidase activity"/>
    <property type="evidence" value="ECO:0007669"/>
    <property type="project" value="InterPro"/>
</dbReference>
<dbReference type="PANTHER" id="PTHR11802">
    <property type="entry name" value="SERINE PROTEASE FAMILY S10 SERINE CARBOXYPEPTIDASE"/>
    <property type="match status" value="1"/>
</dbReference>